<dbReference type="InterPro" id="IPR009057">
    <property type="entry name" value="Homeodomain-like_sf"/>
</dbReference>
<dbReference type="PATRIC" id="fig|1502723.3.peg.3743"/>
<comment type="caution">
    <text evidence="2">The sequence shown here is derived from an EMBL/GenBank/DDBJ whole genome shotgun (WGS) entry which is preliminary data.</text>
</comment>
<dbReference type="AlphaFoldDB" id="A0A0D8BBX4"/>
<reference evidence="3" key="1">
    <citation type="submission" date="2015-02" db="EMBL/GenBank/DDBJ databases">
        <title>Draft Genome of Frankia sp. CpI1-S.</title>
        <authorList>
            <person name="Oshone R.T."/>
            <person name="Ngom M."/>
            <person name="Ghodhbane-Gtari F."/>
            <person name="Gtari M."/>
            <person name="Morris K."/>
            <person name="Thomas K."/>
            <person name="Sen A."/>
            <person name="Tisa L.S."/>
        </authorList>
    </citation>
    <scope>NUCLEOTIDE SEQUENCE [LARGE SCALE GENOMIC DNA]</scope>
    <source>
        <strain evidence="3">CpI1-S</strain>
    </source>
</reference>
<reference evidence="2 3" key="2">
    <citation type="journal article" date="2016" name="Genome Announc.">
        <title>Permanent Draft Genome Sequences for Two Variants of Frankia sp. Strain CpI1, the First Frankia Strain Isolated from Root Nodules of Comptonia peregrina.</title>
        <authorList>
            <person name="Oshone R."/>
            <person name="Hurst S.G.IV."/>
            <person name="Abebe-Akele F."/>
            <person name="Simpson S."/>
            <person name="Morris K."/>
            <person name="Thomas W.K."/>
            <person name="Tisa L.S."/>
        </authorList>
    </citation>
    <scope>NUCLEOTIDE SEQUENCE [LARGE SCALE GENOMIC DNA]</scope>
    <source>
        <strain evidence="3">CpI1-S</strain>
    </source>
</reference>
<sequence length="118" mass="13212">MPRPTRYPPHFRADAIARVRRVQPDHSSEWSAIQAVASSLAISAETLRTWVRQAESLSDGQRTTARRQQAEIRRLIRENAELRRALDILRGPEPSRPPTRPAVNRSVPKATGGSVTPT</sequence>
<dbReference type="EMBL" id="JYFN01000034">
    <property type="protein sequence ID" value="KJE21585.1"/>
    <property type="molecule type" value="Genomic_DNA"/>
</dbReference>
<dbReference type="GO" id="GO:0003677">
    <property type="term" value="F:DNA binding"/>
    <property type="evidence" value="ECO:0007669"/>
    <property type="project" value="InterPro"/>
</dbReference>
<dbReference type="GO" id="GO:0004803">
    <property type="term" value="F:transposase activity"/>
    <property type="evidence" value="ECO:0007669"/>
    <property type="project" value="InterPro"/>
</dbReference>
<evidence type="ECO:0000256" key="1">
    <source>
        <dbReference type="SAM" id="MobiDB-lite"/>
    </source>
</evidence>
<evidence type="ECO:0000313" key="2">
    <source>
        <dbReference type="EMBL" id="KJE21585.1"/>
    </source>
</evidence>
<dbReference type="GO" id="GO:0006313">
    <property type="term" value="P:DNA transposition"/>
    <property type="evidence" value="ECO:0007669"/>
    <property type="project" value="InterPro"/>
</dbReference>
<dbReference type="SUPFAM" id="SSF46689">
    <property type="entry name" value="Homeodomain-like"/>
    <property type="match status" value="1"/>
</dbReference>
<evidence type="ECO:0000313" key="3">
    <source>
        <dbReference type="Proteomes" id="UP000032545"/>
    </source>
</evidence>
<dbReference type="OrthoDB" id="3218566at2"/>
<organism evidence="2 3">
    <name type="scientific">Frankia torreyi</name>
    <dbReference type="NCBI Taxonomy" id="1856"/>
    <lineage>
        <taxon>Bacteria</taxon>
        <taxon>Bacillati</taxon>
        <taxon>Actinomycetota</taxon>
        <taxon>Actinomycetes</taxon>
        <taxon>Frankiales</taxon>
        <taxon>Frankiaceae</taxon>
        <taxon>Frankia</taxon>
    </lineage>
</organism>
<dbReference type="Gene3D" id="1.10.10.10">
    <property type="entry name" value="Winged helix-like DNA-binding domain superfamily/Winged helix DNA-binding domain"/>
    <property type="match status" value="1"/>
</dbReference>
<gene>
    <name evidence="2" type="ORF">FF36_04042</name>
</gene>
<dbReference type="RefSeq" id="WP_063870465.1">
    <property type="nucleotide sequence ID" value="NZ_JYFN01000034.1"/>
</dbReference>
<feature type="region of interest" description="Disordered" evidence="1">
    <location>
        <begin position="86"/>
        <end position="118"/>
    </location>
</feature>
<protein>
    <submittedName>
        <fullName evidence="2">Transposase</fullName>
    </submittedName>
</protein>
<accession>A0A0D8BBX4</accession>
<name>A0A0D8BBX4_9ACTN</name>
<dbReference type="Proteomes" id="UP000032545">
    <property type="component" value="Unassembled WGS sequence"/>
</dbReference>
<dbReference type="Pfam" id="PF01527">
    <property type="entry name" value="HTH_Tnp_1"/>
    <property type="match status" value="1"/>
</dbReference>
<dbReference type="InterPro" id="IPR036388">
    <property type="entry name" value="WH-like_DNA-bd_sf"/>
</dbReference>
<dbReference type="InterPro" id="IPR002514">
    <property type="entry name" value="Transposase_8"/>
</dbReference>
<proteinExistence type="predicted"/>
<keyword evidence="3" id="KW-1185">Reference proteome</keyword>